<sequence>SMPDMDYPLYENLIEEKKLALSFLTNRKYPLDEVNQAIKDINKGKTTRALIRF</sequence>
<organism evidence="1">
    <name type="scientific">marine sediment metagenome</name>
    <dbReference type="NCBI Taxonomy" id="412755"/>
    <lineage>
        <taxon>unclassified sequences</taxon>
        <taxon>metagenomes</taxon>
        <taxon>ecological metagenomes</taxon>
    </lineage>
</organism>
<evidence type="ECO:0008006" key="2">
    <source>
        <dbReference type="Google" id="ProtNLM"/>
    </source>
</evidence>
<protein>
    <recommendedName>
        <fullName evidence="2">Alcohol dehydrogenase-like C-terminal domain-containing protein</fullName>
    </recommendedName>
</protein>
<accession>A0A0F8ZKX1</accession>
<dbReference type="InterPro" id="IPR011032">
    <property type="entry name" value="GroES-like_sf"/>
</dbReference>
<dbReference type="AlphaFoldDB" id="A0A0F8ZKX1"/>
<name>A0A0F8ZKX1_9ZZZZ</name>
<feature type="non-terminal residue" evidence="1">
    <location>
        <position position="1"/>
    </location>
</feature>
<dbReference type="Gene3D" id="3.90.180.10">
    <property type="entry name" value="Medium-chain alcohol dehydrogenases, catalytic domain"/>
    <property type="match status" value="1"/>
</dbReference>
<proteinExistence type="predicted"/>
<evidence type="ECO:0000313" key="1">
    <source>
        <dbReference type="EMBL" id="KKK86690.1"/>
    </source>
</evidence>
<reference evidence="1" key="1">
    <citation type="journal article" date="2015" name="Nature">
        <title>Complex archaea that bridge the gap between prokaryotes and eukaryotes.</title>
        <authorList>
            <person name="Spang A."/>
            <person name="Saw J.H."/>
            <person name="Jorgensen S.L."/>
            <person name="Zaremba-Niedzwiedzka K."/>
            <person name="Martijn J."/>
            <person name="Lind A.E."/>
            <person name="van Eijk R."/>
            <person name="Schleper C."/>
            <person name="Guy L."/>
            <person name="Ettema T.J."/>
        </authorList>
    </citation>
    <scope>NUCLEOTIDE SEQUENCE</scope>
</reference>
<gene>
    <name evidence="1" type="ORF">LCGC14_2760730</name>
</gene>
<dbReference type="SUPFAM" id="SSF50129">
    <property type="entry name" value="GroES-like"/>
    <property type="match status" value="1"/>
</dbReference>
<comment type="caution">
    <text evidence="1">The sequence shown here is derived from an EMBL/GenBank/DDBJ whole genome shotgun (WGS) entry which is preliminary data.</text>
</comment>
<dbReference type="EMBL" id="LAZR01050734">
    <property type="protein sequence ID" value="KKK86690.1"/>
    <property type="molecule type" value="Genomic_DNA"/>
</dbReference>